<dbReference type="Proteomes" id="UP000001514">
    <property type="component" value="Unassembled WGS sequence"/>
</dbReference>
<organism evidence="2">
    <name type="scientific">Selaginella moellendorffii</name>
    <name type="common">Spikemoss</name>
    <dbReference type="NCBI Taxonomy" id="88036"/>
    <lineage>
        <taxon>Eukaryota</taxon>
        <taxon>Viridiplantae</taxon>
        <taxon>Streptophyta</taxon>
        <taxon>Embryophyta</taxon>
        <taxon>Tracheophyta</taxon>
        <taxon>Lycopodiopsida</taxon>
        <taxon>Selaginellales</taxon>
        <taxon>Selaginellaceae</taxon>
        <taxon>Selaginella</taxon>
    </lineage>
</organism>
<dbReference type="KEGG" id="smo:SELMODRAFT_426779"/>
<dbReference type="AlphaFoldDB" id="D8SXG7"/>
<dbReference type="HOGENOM" id="CLU_1910281_0_0_1"/>
<sequence>MQKGMIMAYGTPNVTQDDPVDPFTTHKVRGLLCEQSRAAFPGDSNHKLLSFIASGLKCRSIRRPVWVCSTRSNFVDKIKLPDFKPKQGVKIITSSVPYLCLAGFTQPSLENEHDPAGKHLRMLHVHLKARKWI</sequence>
<proteinExistence type="predicted"/>
<name>D8SXG7_SELML</name>
<gene>
    <name evidence="1" type="ORF">SELMODRAFT_426779</name>
</gene>
<evidence type="ECO:0000313" key="2">
    <source>
        <dbReference type="Proteomes" id="UP000001514"/>
    </source>
</evidence>
<protein>
    <submittedName>
        <fullName evidence="1">Uncharacterized protein</fullName>
    </submittedName>
</protein>
<accession>D8SXG7</accession>
<dbReference type="InParanoid" id="D8SXG7"/>
<keyword evidence="2" id="KW-1185">Reference proteome</keyword>
<dbReference type="Gramene" id="EFJ10884">
    <property type="protein sequence ID" value="EFJ10884"/>
    <property type="gene ID" value="SELMODRAFT_426779"/>
</dbReference>
<reference evidence="1 2" key="1">
    <citation type="journal article" date="2011" name="Science">
        <title>The Selaginella genome identifies genetic changes associated with the evolution of vascular plants.</title>
        <authorList>
            <person name="Banks J.A."/>
            <person name="Nishiyama T."/>
            <person name="Hasebe M."/>
            <person name="Bowman J.L."/>
            <person name="Gribskov M."/>
            <person name="dePamphilis C."/>
            <person name="Albert V.A."/>
            <person name="Aono N."/>
            <person name="Aoyama T."/>
            <person name="Ambrose B.A."/>
            <person name="Ashton N.W."/>
            <person name="Axtell M.J."/>
            <person name="Barker E."/>
            <person name="Barker M.S."/>
            <person name="Bennetzen J.L."/>
            <person name="Bonawitz N.D."/>
            <person name="Chapple C."/>
            <person name="Cheng C."/>
            <person name="Correa L.G."/>
            <person name="Dacre M."/>
            <person name="DeBarry J."/>
            <person name="Dreyer I."/>
            <person name="Elias M."/>
            <person name="Engstrom E.M."/>
            <person name="Estelle M."/>
            <person name="Feng L."/>
            <person name="Finet C."/>
            <person name="Floyd S.K."/>
            <person name="Frommer W.B."/>
            <person name="Fujita T."/>
            <person name="Gramzow L."/>
            <person name="Gutensohn M."/>
            <person name="Harholt J."/>
            <person name="Hattori M."/>
            <person name="Heyl A."/>
            <person name="Hirai T."/>
            <person name="Hiwatashi Y."/>
            <person name="Ishikawa M."/>
            <person name="Iwata M."/>
            <person name="Karol K.G."/>
            <person name="Koehler B."/>
            <person name="Kolukisaoglu U."/>
            <person name="Kubo M."/>
            <person name="Kurata T."/>
            <person name="Lalonde S."/>
            <person name="Li K."/>
            <person name="Li Y."/>
            <person name="Litt A."/>
            <person name="Lyons E."/>
            <person name="Manning G."/>
            <person name="Maruyama T."/>
            <person name="Michael T.P."/>
            <person name="Mikami K."/>
            <person name="Miyazaki S."/>
            <person name="Morinaga S."/>
            <person name="Murata T."/>
            <person name="Mueller-Roeber B."/>
            <person name="Nelson D.R."/>
            <person name="Obara M."/>
            <person name="Oguri Y."/>
            <person name="Olmstead R.G."/>
            <person name="Onodera N."/>
            <person name="Petersen B.L."/>
            <person name="Pils B."/>
            <person name="Prigge M."/>
            <person name="Rensing S.A."/>
            <person name="Riano-Pachon D.M."/>
            <person name="Roberts A.W."/>
            <person name="Sato Y."/>
            <person name="Scheller H.V."/>
            <person name="Schulz B."/>
            <person name="Schulz C."/>
            <person name="Shakirov E.V."/>
            <person name="Shibagaki N."/>
            <person name="Shinohara N."/>
            <person name="Shippen D.E."/>
            <person name="Soerensen I."/>
            <person name="Sotooka R."/>
            <person name="Sugimoto N."/>
            <person name="Sugita M."/>
            <person name="Sumikawa N."/>
            <person name="Tanurdzic M."/>
            <person name="Theissen G."/>
            <person name="Ulvskov P."/>
            <person name="Wakazuki S."/>
            <person name="Weng J.K."/>
            <person name="Willats W.W."/>
            <person name="Wipf D."/>
            <person name="Wolf P.G."/>
            <person name="Yang L."/>
            <person name="Zimmer A.D."/>
            <person name="Zhu Q."/>
            <person name="Mitros T."/>
            <person name="Hellsten U."/>
            <person name="Loque D."/>
            <person name="Otillar R."/>
            <person name="Salamov A."/>
            <person name="Schmutz J."/>
            <person name="Shapiro H."/>
            <person name="Lindquist E."/>
            <person name="Lucas S."/>
            <person name="Rokhsar D."/>
            <person name="Grigoriev I.V."/>
        </authorList>
    </citation>
    <scope>NUCLEOTIDE SEQUENCE [LARGE SCALE GENOMIC DNA]</scope>
</reference>
<dbReference type="EMBL" id="GL377651">
    <property type="protein sequence ID" value="EFJ10884.1"/>
    <property type="molecule type" value="Genomic_DNA"/>
</dbReference>
<evidence type="ECO:0000313" key="1">
    <source>
        <dbReference type="EMBL" id="EFJ10884.1"/>
    </source>
</evidence>